<keyword evidence="3" id="KW-1185">Reference proteome</keyword>
<evidence type="ECO:0000313" key="2">
    <source>
        <dbReference type="EMBL" id="RJF98203.1"/>
    </source>
</evidence>
<dbReference type="InterPro" id="IPR036249">
    <property type="entry name" value="Thioredoxin-like_sf"/>
</dbReference>
<dbReference type="Proteomes" id="UP000265955">
    <property type="component" value="Unassembled WGS sequence"/>
</dbReference>
<feature type="domain" description="DSBA-like thioredoxin" evidence="1">
    <location>
        <begin position="61"/>
        <end position="262"/>
    </location>
</feature>
<dbReference type="PANTHER" id="PTHR13887:SF41">
    <property type="entry name" value="THIOREDOXIN SUPERFAMILY PROTEIN"/>
    <property type="match status" value="1"/>
</dbReference>
<organism evidence="2 3">
    <name type="scientific">Noviherbaspirillum saxi</name>
    <dbReference type="NCBI Taxonomy" id="2320863"/>
    <lineage>
        <taxon>Bacteria</taxon>
        <taxon>Pseudomonadati</taxon>
        <taxon>Pseudomonadota</taxon>
        <taxon>Betaproteobacteria</taxon>
        <taxon>Burkholderiales</taxon>
        <taxon>Oxalobacteraceae</taxon>
        <taxon>Noviherbaspirillum</taxon>
    </lineage>
</organism>
<dbReference type="CDD" id="cd03024">
    <property type="entry name" value="DsbA_FrnE"/>
    <property type="match status" value="1"/>
</dbReference>
<evidence type="ECO:0000259" key="1">
    <source>
        <dbReference type="Pfam" id="PF01323"/>
    </source>
</evidence>
<dbReference type="AlphaFoldDB" id="A0A3A3FQS1"/>
<dbReference type="EMBL" id="QYUO01000001">
    <property type="protein sequence ID" value="RJF98203.1"/>
    <property type="molecule type" value="Genomic_DNA"/>
</dbReference>
<reference evidence="3" key="1">
    <citation type="submission" date="2018-09" db="EMBL/GenBank/DDBJ databases">
        <authorList>
            <person name="Zhu H."/>
        </authorList>
    </citation>
    <scope>NUCLEOTIDE SEQUENCE [LARGE SCALE GENOMIC DNA]</scope>
    <source>
        <strain evidence="3">K1R23-30</strain>
    </source>
</reference>
<proteinExistence type="predicted"/>
<name>A0A3A3FQS1_9BURK</name>
<protein>
    <submittedName>
        <fullName evidence="2">DsbA family oxidoreductase</fullName>
    </submittedName>
</protein>
<gene>
    <name evidence="2" type="ORF">D3871_06515</name>
</gene>
<dbReference type="PANTHER" id="PTHR13887">
    <property type="entry name" value="GLUTATHIONE S-TRANSFERASE KAPPA"/>
    <property type="match status" value="1"/>
</dbReference>
<dbReference type="GO" id="GO:0016491">
    <property type="term" value="F:oxidoreductase activity"/>
    <property type="evidence" value="ECO:0007669"/>
    <property type="project" value="InterPro"/>
</dbReference>
<dbReference type="InterPro" id="IPR001853">
    <property type="entry name" value="DSBA-like_thioredoxin_dom"/>
</dbReference>
<dbReference type="Gene3D" id="3.40.30.10">
    <property type="entry name" value="Glutaredoxin"/>
    <property type="match status" value="1"/>
</dbReference>
<comment type="caution">
    <text evidence="2">The sequence shown here is derived from an EMBL/GenBank/DDBJ whole genome shotgun (WGS) entry which is preliminary data.</text>
</comment>
<dbReference type="Pfam" id="PF01323">
    <property type="entry name" value="DSBA"/>
    <property type="match status" value="1"/>
</dbReference>
<dbReference type="SUPFAM" id="SSF52833">
    <property type="entry name" value="Thioredoxin-like"/>
    <property type="match status" value="1"/>
</dbReference>
<evidence type="ECO:0000313" key="3">
    <source>
        <dbReference type="Proteomes" id="UP000265955"/>
    </source>
</evidence>
<sequence>MPWGVTFGQVLRDFASARPLLTGGRRPCCVNYHNSPQTRVDSVNTSNHSPTSEGAAPSLVIEYFFDFVCPWCLIGKRHLRIAMILLADLRPDVQVRVLWRSHQLLPDIPPGGVSYQPFYIARLGSAEAVVRRRAEVQQAGNPAGIQFAFERIEVMPNTVAAHNLSTWAAENGTEAQQSALIESLFAAYFMIGEDIGDPSVLQRRALACGLEAEGLQKHLADSDEQNGIMRSPQADYVSGVPFFVFNGKHAISGAYPPETLVQVMLQSIQG</sequence>
<accession>A0A3A3FQS1</accession>